<protein>
    <submittedName>
        <fullName evidence="1">Uncharacterized protein</fullName>
    </submittedName>
</protein>
<organism evidence="1 2">
    <name type="scientific">Manihot esculenta</name>
    <name type="common">Cassava</name>
    <name type="synonym">Jatropha manihot</name>
    <dbReference type="NCBI Taxonomy" id="3983"/>
    <lineage>
        <taxon>Eukaryota</taxon>
        <taxon>Viridiplantae</taxon>
        <taxon>Streptophyta</taxon>
        <taxon>Embryophyta</taxon>
        <taxon>Tracheophyta</taxon>
        <taxon>Spermatophyta</taxon>
        <taxon>Magnoliopsida</taxon>
        <taxon>eudicotyledons</taxon>
        <taxon>Gunneridae</taxon>
        <taxon>Pentapetalae</taxon>
        <taxon>rosids</taxon>
        <taxon>fabids</taxon>
        <taxon>Malpighiales</taxon>
        <taxon>Euphorbiaceae</taxon>
        <taxon>Crotonoideae</taxon>
        <taxon>Manihoteae</taxon>
        <taxon>Manihot</taxon>
    </lineage>
</organism>
<comment type="caution">
    <text evidence="1">The sequence shown here is derived from an EMBL/GenBank/DDBJ whole genome shotgun (WGS) entry which is preliminary data.</text>
</comment>
<keyword evidence="2" id="KW-1185">Reference proteome</keyword>
<evidence type="ECO:0000313" key="2">
    <source>
        <dbReference type="Proteomes" id="UP000091857"/>
    </source>
</evidence>
<dbReference type="EMBL" id="CM004404">
    <property type="protein sequence ID" value="KAG8633361.1"/>
    <property type="molecule type" value="Genomic_DNA"/>
</dbReference>
<accession>A0ACB7FZW0</accession>
<dbReference type="Proteomes" id="UP000091857">
    <property type="component" value="Chromosome 18"/>
</dbReference>
<evidence type="ECO:0000313" key="1">
    <source>
        <dbReference type="EMBL" id="KAG8633361.1"/>
    </source>
</evidence>
<reference evidence="2" key="1">
    <citation type="journal article" date="2016" name="Nat. Biotechnol.">
        <title>Sequencing wild and cultivated cassava and related species reveals extensive interspecific hybridization and genetic diversity.</title>
        <authorList>
            <person name="Bredeson J.V."/>
            <person name="Lyons J.B."/>
            <person name="Prochnik S.E."/>
            <person name="Wu G.A."/>
            <person name="Ha C.M."/>
            <person name="Edsinger-Gonzales E."/>
            <person name="Grimwood J."/>
            <person name="Schmutz J."/>
            <person name="Rabbi I.Y."/>
            <person name="Egesi C."/>
            <person name="Nauluvula P."/>
            <person name="Lebot V."/>
            <person name="Ndunguru J."/>
            <person name="Mkamilo G."/>
            <person name="Bart R.S."/>
            <person name="Setter T.L."/>
            <person name="Gleadow R.M."/>
            <person name="Kulakow P."/>
            <person name="Ferguson M.E."/>
            <person name="Rounsley S."/>
            <person name="Rokhsar D.S."/>
        </authorList>
    </citation>
    <scope>NUCLEOTIDE SEQUENCE [LARGE SCALE GENOMIC DNA]</scope>
    <source>
        <strain evidence="2">cv. AM560-2</strain>
    </source>
</reference>
<proteinExistence type="predicted"/>
<name>A0ACB7FZW0_MANES</name>
<gene>
    <name evidence="1" type="ORF">MANES_18G095650v8</name>
</gene>
<sequence length="86" mass="9951">MRPKRHWLLKVCLWNFILRKVHRFSRSGHGLSGFCSPLQLLCRVRSPPHCGGPITSINDCDVPLSSPGLVSVWNWQLDLIYRLNRN</sequence>